<proteinExistence type="predicted"/>
<dbReference type="Gene3D" id="3.40.50.1820">
    <property type="entry name" value="alpha/beta hydrolase"/>
    <property type="match status" value="1"/>
</dbReference>
<organism evidence="2 3">
    <name type="scientific">Cyclobacterium qasimii</name>
    <dbReference type="NCBI Taxonomy" id="1350429"/>
    <lineage>
        <taxon>Bacteria</taxon>
        <taxon>Pseudomonadati</taxon>
        <taxon>Bacteroidota</taxon>
        <taxon>Cytophagia</taxon>
        <taxon>Cytophagales</taxon>
        <taxon>Cyclobacteriaceae</taxon>
        <taxon>Cyclobacterium</taxon>
    </lineage>
</organism>
<name>A0A512CHV7_9BACT</name>
<dbReference type="Pfam" id="PF00326">
    <property type="entry name" value="Peptidase_S9"/>
    <property type="match status" value="1"/>
</dbReference>
<evidence type="ECO:0000259" key="1">
    <source>
        <dbReference type="Pfam" id="PF00326"/>
    </source>
</evidence>
<comment type="caution">
    <text evidence="2">The sequence shown here is derived from an EMBL/GenBank/DDBJ whole genome shotgun (WGS) entry which is preliminary data.</text>
</comment>
<gene>
    <name evidence="2" type="ORF">CQA01_43480</name>
</gene>
<dbReference type="GO" id="GO:0008236">
    <property type="term" value="F:serine-type peptidase activity"/>
    <property type="evidence" value="ECO:0007669"/>
    <property type="project" value="InterPro"/>
</dbReference>
<dbReference type="SUPFAM" id="SSF53474">
    <property type="entry name" value="alpha/beta-Hydrolases"/>
    <property type="match status" value="1"/>
</dbReference>
<evidence type="ECO:0000313" key="3">
    <source>
        <dbReference type="Proteomes" id="UP000321301"/>
    </source>
</evidence>
<reference evidence="2 3" key="1">
    <citation type="submission" date="2019-07" db="EMBL/GenBank/DDBJ databases">
        <title>Whole genome shotgun sequence of Cyclobacterium qasimii NBRC 106168.</title>
        <authorList>
            <person name="Hosoyama A."/>
            <person name="Uohara A."/>
            <person name="Ohji S."/>
            <person name="Ichikawa N."/>
        </authorList>
    </citation>
    <scope>NUCLEOTIDE SEQUENCE [LARGE SCALE GENOMIC DNA]</scope>
    <source>
        <strain evidence="2 3">NBRC 106168</strain>
    </source>
</reference>
<dbReference type="InterPro" id="IPR001375">
    <property type="entry name" value="Peptidase_S9_cat"/>
</dbReference>
<keyword evidence="3" id="KW-1185">Reference proteome</keyword>
<dbReference type="InterPro" id="IPR029058">
    <property type="entry name" value="AB_hydrolase_fold"/>
</dbReference>
<accession>A0A512CHV7</accession>
<evidence type="ECO:0000313" key="2">
    <source>
        <dbReference type="EMBL" id="GEO23814.1"/>
    </source>
</evidence>
<protein>
    <recommendedName>
        <fullName evidence="1">Peptidase S9 prolyl oligopeptidase catalytic domain-containing protein</fullName>
    </recommendedName>
</protein>
<dbReference type="Proteomes" id="UP000321301">
    <property type="component" value="Unassembled WGS sequence"/>
</dbReference>
<sequence>MFVIRNLLQLSRPLSWVTCFLIFINYTSSYAITFPKDTVIEISNRKVYISLPERNEKVNEAPFPVLMAIHGNGRNAMSYAPGNEQSVPFYVHQRNMAIDNGYLFVVISNGNDTWGTDQGLENLMEVYRYISSNYRVKEKWVLWGTSAGGLQMFRMIAEYPEKIDRVIGTFPVYDLEQAYSQRKSSNFIWQSKEDFENINPANSPEKLINVPMLIFHGRKDQAVPFKNHSLKLNREVNELGGSVKLKLVKGGHSTSNWKVYKNPLIKAFLTE</sequence>
<dbReference type="AlphaFoldDB" id="A0A512CHV7"/>
<dbReference type="GO" id="GO:0006508">
    <property type="term" value="P:proteolysis"/>
    <property type="evidence" value="ECO:0007669"/>
    <property type="project" value="InterPro"/>
</dbReference>
<feature type="domain" description="Peptidase S9 prolyl oligopeptidase catalytic" evidence="1">
    <location>
        <begin position="113"/>
        <end position="254"/>
    </location>
</feature>
<dbReference type="EMBL" id="BJYV01000028">
    <property type="protein sequence ID" value="GEO23814.1"/>
    <property type="molecule type" value="Genomic_DNA"/>
</dbReference>
<dbReference type="RefSeq" id="WP_040414371.1">
    <property type="nucleotide sequence ID" value="NZ_BJYV01000028.1"/>
</dbReference>